<dbReference type="InterPro" id="IPR029044">
    <property type="entry name" value="Nucleotide-diphossugar_trans"/>
</dbReference>
<keyword evidence="4" id="KW-0328">Glycosyltransferase</keyword>
<evidence type="ECO:0000256" key="2">
    <source>
        <dbReference type="ARBA" id="ARBA00004713"/>
    </source>
</evidence>
<gene>
    <name evidence="10" type="ORF">DKB62_11370</name>
</gene>
<reference evidence="10 11" key="1">
    <citation type="submission" date="2018-05" db="EMBL/GenBank/DDBJ databases">
        <title>Complete genome sequence of Megasphaera sp. AJH120T, isolated from the ceca of a chicken.</title>
        <authorList>
            <person name="Maki J."/>
            <person name="Looft T."/>
        </authorList>
    </citation>
    <scope>NUCLEOTIDE SEQUENCE [LARGE SCALE GENOMIC DNA]</scope>
    <source>
        <strain evidence="10 11">AJH120</strain>
    </source>
</reference>
<dbReference type="KEGG" id="meg:DKB62_11370"/>
<dbReference type="Proteomes" id="UP000254337">
    <property type="component" value="Chromosome"/>
</dbReference>
<evidence type="ECO:0000256" key="4">
    <source>
        <dbReference type="ARBA" id="ARBA00022676"/>
    </source>
</evidence>
<keyword evidence="8" id="KW-0448">Lipopolysaccharide biosynthesis</keyword>
<dbReference type="GO" id="GO:0008918">
    <property type="term" value="F:lipopolysaccharide 3-alpha-galactosyltransferase activity"/>
    <property type="evidence" value="ECO:0007669"/>
    <property type="project" value="InterPro"/>
</dbReference>
<dbReference type="PANTHER" id="PTHR13778">
    <property type="entry name" value="GLYCOSYLTRANSFERASE 8 DOMAIN-CONTAINING PROTEIN"/>
    <property type="match status" value="1"/>
</dbReference>
<evidence type="ECO:0000256" key="3">
    <source>
        <dbReference type="ARBA" id="ARBA00006351"/>
    </source>
</evidence>
<evidence type="ECO:0000256" key="8">
    <source>
        <dbReference type="ARBA" id="ARBA00022985"/>
    </source>
</evidence>
<comment type="similarity">
    <text evidence="3">Belongs to the glycosyltransferase 8 family.</text>
</comment>
<protein>
    <recommendedName>
        <fullName evidence="9">Glycosyl transferase family 8 C-terminal domain-containing protein</fullName>
    </recommendedName>
</protein>
<sequence>MNHIMKKIAFNEISDYSKVYSIAVCTDKNVVRAMGVLLFSILQNNPSRFAFHIFFRGKLDLENKIKIQYLSEEFHVPIIIYFMKDEMLYDLHKTENISITAYYRLLMPYVLEEEGVTKVLYLDVDMLCKGNIEELFSIDMQKNIAYVVKGFTSIPEWWKRYCAFLGMRGNRYFNSGMMLINIPTYIRQDIGNKAIQLAREENYKYMDQDVLNILLEDKVICDTASQYNCTMSVRNHEFDENKVKIVHFTGSKKPWKLYTTLWDSNYCFGDKEHSWKYSYYEQWRICAGQSPWKNVPYDKPKSYTEWRYLSDMYRHAGEYKKACNAYVKYLLYKLKSR</sequence>
<dbReference type="InterPro" id="IPR013645">
    <property type="entry name" value="Glyco_transf_8N"/>
</dbReference>
<keyword evidence="11" id="KW-1185">Reference proteome</keyword>
<proteinExistence type="inferred from homology"/>
<dbReference type="Pfam" id="PF01501">
    <property type="entry name" value="Glyco_transf_8"/>
    <property type="match status" value="1"/>
</dbReference>
<dbReference type="EMBL" id="CP029462">
    <property type="protein sequence ID" value="AXL22111.1"/>
    <property type="molecule type" value="Genomic_DNA"/>
</dbReference>
<keyword evidence="7" id="KW-0460">Magnesium</keyword>
<dbReference type="InterPro" id="IPR002495">
    <property type="entry name" value="Glyco_trans_8"/>
</dbReference>
<accession>A0A346B1W8</accession>
<feature type="domain" description="Glycosyl transferase family 8 C-terminal" evidence="9">
    <location>
        <begin position="289"/>
        <end position="333"/>
    </location>
</feature>
<name>A0A346B1W8_9FIRM</name>
<dbReference type="PANTHER" id="PTHR13778:SF47">
    <property type="entry name" value="LIPOPOLYSACCHARIDE 1,3-GALACTOSYLTRANSFERASE"/>
    <property type="match status" value="1"/>
</dbReference>
<organism evidence="10 11">
    <name type="scientific">Megasphaera stantonii</name>
    <dbReference type="NCBI Taxonomy" id="2144175"/>
    <lineage>
        <taxon>Bacteria</taxon>
        <taxon>Bacillati</taxon>
        <taxon>Bacillota</taxon>
        <taxon>Negativicutes</taxon>
        <taxon>Veillonellales</taxon>
        <taxon>Veillonellaceae</taxon>
        <taxon>Megasphaera</taxon>
    </lineage>
</organism>
<dbReference type="InterPro" id="IPR050748">
    <property type="entry name" value="Glycosyltrans_8_dom-fam"/>
</dbReference>
<evidence type="ECO:0000313" key="10">
    <source>
        <dbReference type="EMBL" id="AXL22111.1"/>
    </source>
</evidence>
<dbReference type="RefSeq" id="WP_107196056.1">
    <property type="nucleotide sequence ID" value="NZ_CP029462.1"/>
</dbReference>
<evidence type="ECO:0000259" key="9">
    <source>
        <dbReference type="Pfam" id="PF08437"/>
    </source>
</evidence>
<dbReference type="CDD" id="cd04194">
    <property type="entry name" value="GT8_A4GalT_like"/>
    <property type="match status" value="1"/>
</dbReference>
<evidence type="ECO:0000256" key="1">
    <source>
        <dbReference type="ARBA" id="ARBA00001946"/>
    </source>
</evidence>
<dbReference type="SUPFAM" id="SSF53448">
    <property type="entry name" value="Nucleotide-diphospho-sugar transferases"/>
    <property type="match status" value="1"/>
</dbReference>
<comment type="pathway">
    <text evidence="2">Bacterial outer membrane biogenesis; LPS core biosynthesis.</text>
</comment>
<keyword evidence="6" id="KW-0479">Metal-binding</keyword>
<dbReference type="Gene3D" id="3.90.550.10">
    <property type="entry name" value="Spore Coat Polysaccharide Biosynthesis Protein SpsA, Chain A"/>
    <property type="match status" value="1"/>
</dbReference>
<evidence type="ECO:0000256" key="7">
    <source>
        <dbReference type="ARBA" id="ARBA00022842"/>
    </source>
</evidence>
<comment type="cofactor">
    <cofactor evidence="1">
        <name>Mg(2+)</name>
        <dbReference type="ChEBI" id="CHEBI:18420"/>
    </cofactor>
</comment>
<keyword evidence="5" id="KW-0808">Transferase</keyword>
<dbReference type="OrthoDB" id="9798746at2"/>
<dbReference type="Pfam" id="PF08437">
    <property type="entry name" value="Glyco_transf_8C"/>
    <property type="match status" value="1"/>
</dbReference>
<dbReference type="AlphaFoldDB" id="A0A346B1W8"/>
<evidence type="ECO:0000256" key="5">
    <source>
        <dbReference type="ARBA" id="ARBA00022679"/>
    </source>
</evidence>
<evidence type="ECO:0000256" key="6">
    <source>
        <dbReference type="ARBA" id="ARBA00022723"/>
    </source>
</evidence>
<dbReference type="GO" id="GO:0046872">
    <property type="term" value="F:metal ion binding"/>
    <property type="evidence" value="ECO:0007669"/>
    <property type="project" value="UniProtKB-KW"/>
</dbReference>
<evidence type="ECO:0000313" key="11">
    <source>
        <dbReference type="Proteomes" id="UP000254337"/>
    </source>
</evidence>